<evidence type="ECO:0000313" key="1">
    <source>
        <dbReference type="EMBL" id="KEQ18697.1"/>
    </source>
</evidence>
<dbReference type="eggNOG" id="ENOG502Z9UY">
    <property type="taxonomic scope" value="Bacteria"/>
</dbReference>
<sequence>MEESNSIKRLKSKLIKELPFFPNDRETLGELESQNINDVVIHYLHWQTRQVPIRVRKIQRAPEVTSDSRYKNLKDGINALLDKARGGEDLHPYLSKRAHKNGYTPVERIKNGEVDAWDDKDQILNTKGFHHFHLNMEIEKSGLSKRTNEVLFAFVSRDTFHAIGIFDHSVFDFSTENGQMTQERERMWCIHEKYTTLGMEPGTVYMSNPIMTSGHPLYLIRMADHYTQIILNNDAKLNERNFVNSLYDAGNKPHPKKFNLDWHIEGLDLGLIDKKNDIFFSLQQGHL</sequence>
<comment type="caution">
    <text evidence="1">The sequence shown here is derived from an EMBL/GenBank/DDBJ whole genome shotgun (WGS) entry which is preliminary data.</text>
</comment>
<accession>A0A081NJS4</accession>
<dbReference type="Proteomes" id="UP000028073">
    <property type="component" value="Unassembled WGS sequence"/>
</dbReference>
<protein>
    <submittedName>
        <fullName evidence="1">Uncharacterized protein</fullName>
    </submittedName>
</protein>
<evidence type="ECO:0000313" key="2">
    <source>
        <dbReference type="Proteomes" id="UP000028073"/>
    </source>
</evidence>
<reference evidence="1 2" key="1">
    <citation type="submission" date="2014-06" db="EMBL/GenBank/DDBJ databases">
        <title>Whole Genome Sequences of Three Symbiotic Endozoicomonas Bacteria.</title>
        <authorList>
            <person name="Neave M.J."/>
            <person name="Apprill A."/>
            <person name="Voolstra C.R."/>
        </authorList>
    </citation>
    <scope>NUCLEOTIDE SEQUENCE [LARGE SCALE GENOMIC DNA]</scope>
    <source>
        <strain evidence="1 2">DSM 25634</strain>
    </source>
</reference>
<name>A0A081NJS4_9GAMM</name>
<dbReference type="OrthoDB" id="9135240at2"/>
<keyword evidence="2" id="KW-1185">Reference proteome</keyword>
<gene>
    <name evidence="1" type="ORF">GZ78_00840</name>
</gene>
<proteinExistence type="predicted"/>
<organism evidence="1 2">
    <name type="scientific">Endozoicomonas numazuensis</name>
    <dbReference type="NCBI Taxonomy" id="1137799"/>
    <lineage>
        <taxon>Bacteria</taxon>
        <taxon>Pseudomonadati</taxon>
        <taxon>Pseudomonadota</taxon>
        <taxon>Gammaproteobacteria</taxon>
        <taxon>Oceanospirillales</taxon>
        <taxon>Endozoicomonadaceae</taxon>
        <taxon>Endozoicomonas</taxon>
    </lineage>
</organism>
<dbReference type="AlphaFoldDB" id="A0A081NJS4"/>
<dbReference type="EMBL" id="JOKH01000001">
    <property type="protein sequence ID" value="KEQ18697.1"/>
    <property type="molecule type" value="Genomic_DNA"/>
</dbReference>
<dbReference type="RefSeq" id="WP_034831993.1">
    <property type="nucleotide sequence ID" value="NZ_JOKH01000001.1"/>
</dbReference>